<dbReference type="InterPro" id="IPR011010">
    <property type="entry name" value="DNA_brk_join_enz"/>
</dbReference>
<evidence type="ECO:0000256" key="1">
    <source>
        <dbReference type="ARBA" id="ARBA00022908"/>
    </source>
</evidence>
<accession>A0A073ITV5</accession>
<feature type="domain" description="Tyr recombinase" evidence="3">
    <location>
        <begin position="23"/>
        <end position="212"/>
    </location>
</feature>
<organism evidence="4 5">
    <name type="scientific">Pseudosulfitobacter pseudonitzschiae</name>
    <dbReference type="NCBI Taxonomy" id="1402135"/>
    <lineage>
        <taxon>Bacteria</taxon>
        <taxon>Pseudomonadati</taxon>
        <taxon>Pseudomonadota</taxon>
        <taxon>Alphaproteobacteria</taxon>
        <taxon>Rhodobacterales</taxon>
        <taxon>Roseobacteraceae</taxon>
        <taxon>Pseudosulfitobacter</taxon>
    </lineage>
</organism>
<dbReference type="GO" id="GO:0015074">
    <property type="term" value="P:DNA integration"/>
    <property type="evidence" value="ECO:0007669"/>
    <property type="project" value="UniProtKB-KW"/>
</dbReference>
<dbReference type="EMBL" id="JAMD01000028">
    <property type="protein sequence ID" value="KEJ93763.1"/>
    <property type="molecule type" value="Genomic_DNA"/>
</dbReference>
<gene>
    <name evidence="4" type="ORF">SUH3_13040</name>
</gene>
<comment type="caution">
    <text evidence="4">The sequence shown here is derived from an EMBL/GenBank/DDBJ whole genome shotgun (WGS) entry which is preliminary data.</text>
</comment>
<dbReference type="SUPFAM" id="SSF56349">
    <property type="entry name" value="DNA breaking-rejoining enzymes"/>
    <property type="match status" value="1"/>
</dbReference>
<dbReference type="AlphaFoldDB" id="A0A073ITV5"/>
<proteinExistence type="predicted"/>
<dbReference type="Pfam" id="PF00589">
    <property type="entry name" value="Phage_integrase"/>
    <property type="match status" value="1"/>
</dbReference>
<keyword evidence="5" id="KW-1185">Reference proteome</keyword>
<keyword evidence="1" id="KW-0229">DNA integration</keyword>
<dbReference type="GO" id="GO:0006310">
    <property type="term" value="P:DNA recombination"/>
    <property type="evidence" value="ECO:0007669"/>
    <property type="project" value="UniProtKB-KW"/>
</dbReference>
<dbReference type="Gene3D" id="1.10.443.10">
    <property type="entry name" value="Intergrase catalytic core"/>
    <property type="match status" value="1"/>
</dbReference>
<dbReference type="InterPro" id="IPR013762">
    <property type="entry name" value="Integrase-like_cat_sf"/>
</dbReference>
<reference evidence="4 5" key="1">
    <citation type="submission" date="2014-01" db="EMBL/GenBank/DDBJ databases">
        <title>Sulfitobacter sp. H3 (MCCC 1A00686) Genome Sequencing.</title>
        <authorList>
            <person name="Lai Q."/>
            <person name="Hong Z."/>
        </authorList>
    </citation>
    <scope>NUCLEOTIDE SEQUENCE [LARGE SCALE GENOMIC DNA]</scope>
    <source>
        <strain evidence="4 5">H3</strain>
    </source>
</reference>
<dbReference type="InterPro" id="IPR002104">
    <property type="entry name" value="Integrase_catalytic"/>
</dbReference>
<evidence type="ECO:0000259" key="3">
    <source>
        <dbReference type="PROSITE" id="PS51898"/>
    </source>
</evidence>
<dbReference type="PANTHER" id="PTHR30349">
    <property type="entry name" value="PHAGE INTEGRASE-RELATED"/>
    <property type="match status" value="1"/>
</dbReference>
<keyword evidence="2" id="KW-0233">DNA recombination</keyword>
<name>A0A073ITV5_9RHOB</name>
<evidence type="ECO:0000313" key="5">
    <source>
        <dbReference type="Proteomes" id="UP000027746"/>
    </source>
</evidence>
<dbReference type="InterPro" id="IPR050090">
    <property type="entry name" value="Tyrosine_recombinase_XerCD"/>
</dbReference>
<dbReference type="Proteomes" id="UP000027746">
    <property type="component" value="Unassembled WGS sequence"/>
</dbReference>
<dbReference type="PROSITE" id="PS51898">
    <property type="entry name" value="TYR_RECOMBINASE"/>
    <property type="match status" value="1"/>
</dbReference>
<dbReference type="PANTHER" id="PTHR30349:SF82">
    <property type="entry name" value="INTEGRASE_RECOMBINASE YOEC-RELATED"/>
    <property type="match status" value="1"/>
</dbReference>
<sequence length="216" mass="24462">MTSQGLPVKAAAQTTWNKGRVVGKKPPLTPDQVSLIRMILRQEKALRDLALFNVALDTSFRGSDLVRLRVSDVATPAGVREIVEIRQKKTETRNARPVQARLSSGTRDSLRAYLTASEKPLHSWLFTGQGARWSHTHLSESQLWRLFRSWLEKARLDPSLYGLHSLRRTFPTHIYQQTGNLRAAQLLLGHASIESTKEYIGTEQAEALEIARKYHL</sequence>
<dbReference type="GO" id="GO:0003677">
    <property type="term" value="F:DNA binding"/>
    <property type="evidence" value="ECO:0007669"/>
    <property type="project" value="InterPro"/>
</dbReference>
<protein>
    <recommendedName>
        <fullName evidence="3">Tyr recombinase domain-containing protein</fullName>
    </recommendedName>
</protein>
<evidence type="ECO:0000256" key="2">
    <source>
        <dbReference type="ARBA" id="ARBA00023172"/>
    </source>
</evidence>
<evidence type="ECO:0000313" key="4">
    <source>
        <dbReference type="EMBL" id="KEJ93763.1"/>
    </source>
</evidence>